<feature type="transmembrane region" description="Helical" evidence="2">
    <location>
        <begin position="54"/>
        <end position="76"/>
    </location>
</feature>
<dbReference type="AlphaFoldDB" id="A0AAN6NTM2"/>
<sequence length="385" mass="40111">MTTFADSTVPASTASTIITTPTIATTAAMATSTTTAPKINSQSTHPTAASRHEIILLALGIFILIAQLALVIWVGVRRRRVSLSSSASGSSSTCAYHHSRWHRENCPRELDGLQLDGRGSHGHAHAHKGKCLWNGAFGESPTSPGGWRERTRGLRVGEDVEGQEEKEKGLGSSSGSGSGFDEDMGEGEGEKEGIGSRGNSVVIAGAQELMERMRKRSNSSGTFFKMIGAGEGQHVEGVPEDQTTVTRKRSDTFTMVLGRRFSGGGDSGLKERKGSAVNAAATTTAREGDVEMGTGKTSGLSTDFGGKFDGTEERNGGGSSSSSSSSSGGGGGGGGERRRGSWVQALRRYSGFGNQYGVQDPEKGGFGTGIPRELGDKAAVVGYLI</sequence>
<keyword evidence="4" id="KW-1185">Reference proteome</keyword>
<organism evidence="3 4">
    <name type="scientific">Pseudoneurospora amorphoporcata</name>
    <dbReference type="NCBI Taxonomy" id="241081"/>
    <lineage>
        <taxon>Eukaryota</taxon>
        <taxon>Fungi</taxon>
        <taxon>Dikarya</taxon>
        <taxon>Ascomycota</taxon>
        <taxon>Pezizomycotina</taxon>
        <taxon>Sordariomycetes</taxon>
        <taxon>Sordariomycetidae</taxon>
        <taxon>Sordariales</taxon>
        <taxon>Sordariaceae</taxon>
        <taxon>Pseudoneurospora</taxon>
    </lineage>
</organism>
<dbReference type="EMBL" id="MU859163">
    <property type="protein sequence ID" value="KAK3950909.1"/>
    <property type="molecule type" value="Genomic_DNA"/>
</dbReference>
<gene>
    <name evidence="3" type="ORF">QBC32DRAFT_6194</name>
</gene>
<protein>
    <submittedName>
        <fullName evidence="3">Uncharacterized protein</fullName>
    </submittedName>
</protein>
<evidence type="ECO:0000313" key="3">
    <source>
        <dbReference type="EMBL" id="KAK3950909.1"/>
    </source>
</evidence>
<name>A0AAN6NTM2_9PEZI</name>
<reference evidence="3" key="2">
    <citation type="submission" date="2023-06" db="EMBL/GenBank/DDBJ databases">
        <authorList>
            <consortium name="Lawrence Berkeley National Laboratory"/>
            <person name="Mondo S.J."/>
            <person name="Hensen N."/>
            <person name="Bonometti L."/>
            <person name="Westerberg I."/>
            <person name="Brannstrom I.O."/>
            <person name="Guillou S."/>
            <person name="Cros-Aarteil S."/>
            <person name="Calhoun S."/>
            <person name="Haridas S."/>
            <person name="Kuo A."/>
            <person name="Pangilinan J."/>
            <person name="Riley R."/>
            <person name="Labutti K."/>
            <person name="Andreopoulos B."/>
            <person name="Lipzen A."/>
            <person name="Chen C."/>
            <person name="Yanf M."/>
            <person name="Daum C."/>
            <person name="Ng V."/>
            <person name="Clum A."/>
            <person name="Steindorff A."/>
            <person name="Ohm R."/>
            <person name="Martin F."/>
            <person name="Silar P."/>
            <person name="Natvig D."/>
            <person name="Lalanne C."/>
            <person name="Gautier V."/>
            <person name="Ament-Velasquez S.L."/>
            <person name="Kruys A."/>
            <person name="Hutchinson M.I."/>
            <person name="Powell A.J."/>
            <person name="Barry K."/>
            <person name="Miller A.N."/>
            <person name="Grigoriev I.V."/>
            <person name="Debuchy R."/>
            <person name="Gladieux P."/>
            <person name="Thoren M.H."/>
            <person name="Johannesson H."/>
        </authorList>
    </citation>
    <scope>NUCLEOTIDE SEQUENCE</scope>
    <source>
        <strain evidence="3">CBS 626.80</strain>
    </source>
</reference>
<keyword evidence="2" id="KW-0812">Transmembrane</keyword>
<evidence type="ECO:0000256" key="1">
    <source>
        <dbReference type="SAM" id="MobiDB-lite"/>
    </source>
</evidence>
<feature type="region of interest" description="Disordered" evidence="1">
    <location>
        <begin position="140"/>
        <end position="198"/>
    </location>
</feature>
<proteinExistence type="predicted"/>
<reference evidence="3" key="1">
    <citation type="journal article" date="2023" name="Mol. Phylogenet. Evol.">
        <title>Genome-scale phylogeny and comparative genomics of the fungal order Sordariales.</title>
        <authorList>
            <person name="Hensen N."/>
            <person name="Bonometti L."/>
            <person name="Westerberg I."/>
            <person name="Brannstrom I.O."/>
            <person name="Guillou S."/>
            <person name="Cros-Aarteil S."/>
            <person name="Calhoun S."/>
            <person name="Haridas S."/>
            <person name="Kuo A."/>
            <person name="Mondo S."/>
            <person name="Pangilinan J."/>
            <person name="Riley R."/>
            <person name="LaButti K."/>
            <person name="Andreopoulos B."/>
            <person name="Lipzen A."/>
            <person name="Chen C."/>
            <person name="Yan M."/>
            <person name="Daum C."/>
            <person name="Ng V."/>
            <person name="Clum A."/>
            <person name="Steindorff A."/>
            <person name="Ohm R.A."/>
            <person name="Martin F."/>
            <person name="Silar P."/>
            <person name="Natvig D.O."/>
            <person name="Lalanne C."/>
            <person name="Gautier V."/>
            <person name="Ament-Velasquez S.L."/>
            <person name="Kruys A."/>
            <person name="Hutchinson M.I."/>
            <person name="Powell A.J."/>
            <person name="Barry K."/>
            <person name="Miller A.N."/>
            <person name="Grigoriev I.V."/>
            <person name="Debuchy R."/>
            <person name="Gladieux P."/>
            <person name="Hiltunen Thoren M."/>
            <person name="Johannesson H."/>
        </authorList>
    </citation>
    <scope>NUCLEOTIDE SEQUENCE</scope>
    <source>
        <strain evidence="3">CBS 626.80</strain>
    </source>
</reference>
<feature type="region of interest" description="Disordered" evidence="1">
    <location>
        <begin position="258"/>
        <end position="344"/>
    </location>
</feature>
<evidence type="ECO:0000313" key="4">
    <source>
        <dbReference type="Proteomes" id="UP001303222"/>
    </source>
</evidence>
<accession>A0AAN6NTM2</accession>
<keyword evidence="2" id="KW-0472">Membrane</keyword>
<keyword evidence="2" id="KW-1133">Transmembrane helix</keyword>
<dbReference type="Proteomes" id="UP001303222">
    <property type="component" value="Unassembled WGS sequence"/>
</dbReference>
<feature type="region of interest" description="Disordered" evidence="1">
    <location>
        <begin position="353"/>
        <end position="372"/>
    </location>
</feature>
<evidence type="ECO:0000256" key="2">
    <source>
        <dbReference type="SAM" id="Phobius"/>
    </source>
</evidence>
<feature type="compositionally biased region" description="Basic and acidic residues" evidence="1">
    <location>
        <begin position="147"/>
        <end position="169"/>
    </location>
</feature>
<comment type="caution">
    <text evidence="3">The sequence shown here is derived from an EMBL/GenBank/DDBJ whole genome shotgun (WGS) entry which is preliminary data.</text>
</comment>